<dbReference type="Pfam" id="PF14087">
    <property type="entry name" value="DUF4267"/>
    <property type="match status" value="1"/>
</dbReference>
<evidence type="ECO:0000313" key="3">
    <source>
        <dbReference type="Proteomes" id="UP000800094"/>
    </source>
</evidence>
<reference evidence="2" key="1">
    <citation type="journal article" date="2020" name="Stud. Mycol.">
        <title>101 Dothideomycetes genomes: a test case for predicting lifestyles and emergence of pathogens.</title>
        <authorList>
            <person name="Haridas S."/>
            <person name="Albert R."/>
            <person name="Binder M."/>
            <person name="Bloem J."/>
            <person name="Labutti K."/>
            <person name="Salamov A."/>
            <person name="Andreopoulos B."/>
            <person name="Baker S."/>
            <person name="Barry K."/>
            <person name="Bills G."/>
            <person name="Bluhm B."/>
            <person name="Cannon C."/>
            <person name="Castanera R."/>
            <person name="Culley D."/>
            <person name="Daum C."/>
            <person name="Ezra D."/>
            <person name="Gonzalez J."/>
            <person name="Henrissat B."/>
            <person name="Kuo A."/>
            <person name="Liang C."/>
            <person name="Lipzen A."/>
            <person name="Lutzoni F."/>
            <person name="Magnuson J."/>
            <person name="Mondo S."/>
            <person name="Nolan M."/>
            <person name="Ohm R."/>
            <person name="Pangilinan J."/>
            <person name="Park H.-J."/>
            <person name="Ramirez L."/>
            <person name="Alfaro M."/>
            <person name="Sun H."/>
            <person name="Tritt A."/>
            <person name="Yoshinaga Y."/>
            <person name="Zwiers L.-H."/>
            <person name="Turgeon B."/>
            <person name="Goodwin S."/>
            <person name="Spatafora J."/>
            <person name="Crous P."/>
            <person name="Grigoriev I."/>
        </authorList>
    </citation>
    <scope>NUCLEOTIDE SEQUENCE</scope>
    <source>
        <strain evidence="2">CBS 122368</strain>
    </source>
</reference>
<proteinExistence type="predicted"/>
<evidence type="ECO:0000256" key="1">
    <source>
        <dbReference type="SAM" id="Phobius"/>
    </source>
</evidence>
<name>A0A6A6IKG3_9PLEO</name>
<feature type="transmembrane region" description="Helical" evidence="1">
    <location>
        <begin position="112"/>
        <end position="129"/>
    </location>
</feature>
<keyword evidence="3" id="KW-1185">Reference proteome</keyword>
<keyword evidence="1" id="KW-1133">Transmembrane helix</keyword>
<feature type="transmembrane region" description="Helical" evidence="1">
    <location>
        <begin position="81"/>
        <end position="100"/>
    </location>
</feature>
<dbReference type="Proteomes" id="UP000800094">
    <property type="component" value="Unassembled WGS sequence"/>
</dbReference>
<protein>
    <submittedName>
        <fullName evidence="2">Uncharacterized protein</fullName>
    </submittedName>
</protein>
<accession>A0A6A6IKG3</accession>
<feature type="transmembrane region" description="Helical" evidence="1">
    <location>
        <begin position="12"/>
        <end position="30"/>
    </location>
</feature>
<dbReference type="OrthoDB" id="5216128at2759"/>
<dbReference type="GeneID" id="54581922"/>
<organism evidence="2 3">
    <name type="scientific">Trematosphaeria pertusa</name>
    <dbReference type="NCBI Taxonomy" id="390896"/>
    <lineage>
        <taxon>Eukaryota</taxon>
        <taxon>Fungi</taxon>
        <taxon>Dikarya</taxon>
        <taxon>Ascomycota</taxon>
        <taxon>Pezizomycotina</taxon>
        <taxon>Dothideomycetes</taxon>
        <taxon>Pleosporomycetidae</taxon>
        <taxon>Pleosporales</taxon>
        <taxon>Massarineae</taxon>
        <taxon>Trematosphaeriaceae</taxon>
        <taxon>Trematosphaeria</taxon>
    </lineage>
</organism>
<sequence>MPLSRHPVLPWVSTFFGTVCFGFGVAYVFYPRPAFATFGFPYPETPADLELMDAVIRLFGMKDLFVGFAIWMATWGGSRKLAGAMLTAGSVCATVDGYVVKSVAGTGEWNHWGYGSVMGMLGLVIMGILG</sequence>
<dbReference type="InterPro" id="IPR025363">
    <property type="entry name" value="DUF4267"/>
</dbReference>
<dbReference type="AlphaFoldDB" id="A0A6A6IKG3"/>
<dbReference type="EMBL" id="ML987193">
    <property type="protein sequence ID" value="KAF2250687.1"/>
    <property type="molecule type" value="Genomic_DNA"/>
</dbReference>
<evidence type="ECO:0000313" key="2">
    <source>
        <dbReference type="EMBL" id="KAF2250687.1"/>
    </source>
</evidence>
<keyword evidence="1" id="KW-0472">Membrane</keyword>
<keyword evidence="1" id="KW-0812">Transmembrane</keyword>
<dbReference type="RefSeq" id="XP_033685691.1">
    <property type="nucleotide sequence ID" value="XM_033828592.1"/>
</dbReference>
<gene>
    <name evidence="2" type="ORF">BU26DRAFT_517505</name>
</gene>